<dbReference type="Pfam" id="PF00005">
    <property type="entry name" value="ABC_tran"/>
    <property type="match status" value="1"/>
</dbReference>
<sequence>MRRDLRLEGVGRRYGLRGPWILRGVDLTIEPGTLTRVEGANGTGKSTLLRLLARVDAPTEGRVTGRPRTAYVPER</sequence>
<dbReference type="PANTHER" id="PTHR42788:SF13">
    <property type="entry name" value="ALIPHATIC SULFONATES IMPORT ATP-BINDING PROTEIN SSUB"/>
    <property type="match status" value="1"/>
</dbReference>
<gene>
    <name evidence="3" type="ORF">ABT317_37295</name>
</gene>
<keyword evidence="3" id="KW-0547">Nucleotide-binding</keyword>
<comment type="caution">
    <text evidence="3">The sequence shown here is derived from an EMBL/GenBank/DDBJ whole genome shotgun (WGS) entry which is preliminary data.</text>
</comment>
<feature type="domain" description="ABC transporter" evidence="2">
    <location>
        <begin position="22"/>
        <end position="64"/>
    </location>
</feature>
<evidence type="ECO:0000256" key="1">
    <source>
        <dbReference type="ARBA" id="ARBA00022448"/>
    </source>
</evidence>
<protein>
    <submittedName>
        <fullName evidence="3">ATP-binding cassette domain-containing protein</fullName>
    </submittedName>
</protein>
<dbReference type="InterPro" id="IPR003439">
    <property type="entry name" value="ABC_transporter-like_ATP-bd"/>
</dbReference>
<evidence type="ECO:0000259" key="2">
    <source>
        <dbReference type="Pfam" id="PF00005"/>
    </source>
</evidence>
<keyword evidence="4" id="KW-1185">Reference proteome</keyword>
<dbReference type="InterPro" id="IPR050166">
    <property type="entry name" value="ABC_transporter_ATP-bind"/>
</dbReference>
<dbReference type="EMBL" id="JBEPCU010001047">
    <property type="protein sequence ID" value="MER6982476.1"/>
    <property type="molecule type" value="Genomic_DNA"/>
</dbReference>
<dbReference type="Gene3D" id="3.40.50.300">
    <property type="entry name" value="P-loop containing nucleotide triphosphate hydrolases"/>
    <property type="match status" value="1"/>
</dbReference>
<accession>A0ABV1WE86</accession>
<evidence type="ECO:0000313" key="4">
    <source>
        <dbReference type="Proteomes" id="UP001458415"/>
    </source>
</evidence>
<dbReference type="SUPFAM" id="SSF52540">
    <property type="entry name" value="P-loop containing nucleoside triphosphate hydrolases"/>
    <property type="match status" value="1"/>
</dbReference>
<proteinExistence type="predicted"/>
<dbReference type="PANTHER" id="PTHR42788">
    <property type="entry name" value="TAURINE IMPORT ATP-BINDING PROTEIN-RELATED"/>
    <property type="match status" value="1"/>
</dbReference>
<dbReference type="InterPro" id="IPR027417">
    <property type="entry name" value="P-loop_NTPase"/>
</dbReference>
<dbReference type="Proteomes" id="UP001458415">
    <property type="component" value="Unassembled WGS sequence"/>
</dbReference>
<keyword evidence="3" id="KW-0067">ATP-binding</keyword>
<reference evidence="3 4" key="1">
    <citation type="submission" date="2024-06" db="EMBL/GenBank/DDBJ databases">
        <title>The Natural Products Discovery Center: Release of the First 8490 Sequenced Strains for Exploring Actinobacteria Biosynthetic Diversity.</title>
        <authorList>
            <person name="Kalkreuter E."/>
            <person name="Kautsar S.A."/>
            <person name="Yang D."/>
            <person name="Bader C.D."/>
            <person name="Teijaro C.N."/>
            <person name="Fluegel L."/>
            <person name="Davis C.M."/>
            <person name="Simpson J.R."/>
            <person name="Lauterbach L."/>
            <person name="Steele A.D."/>
            <person name="Gui C."/>
            <person name="Meng S."/>
            <person name="Li G."/>
            <person name="Viehrig K."/>
            <person name="Ye F."/>
            <person name="Su P."/>
            <person name="Kiefer A.F."/>
            <person name="Nichols A."/>
            <person name="Cepeda A.J."/>
            <person name="Yan W."/>
            <person name="Fan B."/>
            <person name="Jiang Y."/>
            <person name="Adhikari A."/>
            <person name="Zheng C.-J."/>
            <person name="Schuster L."/>
            <person name="Cowan T.M."/>
            <person name="Smanski M.J."/>
            <person name="Chevrette M.G."/>
            <person name="De Carvalho L.P.S."/>
            <person name="Shen B."/>
        </authorList>
    </citation>
    <scope>NUCLEOTIDE SEQUENCE [LARGE SCALE GENOMIC DNA]</scope>
    <source>
        <strain evidence="3 4">NPDC000634</strain>
    </source>
</reference>
<feature type="non-terminal residue" evidence="3">
    <location>
        <position position="75"/>
    </location>
</feature>
<keyword evidence="1" id="KW-0813">Transport</keyword>
<organism evidence="3 4">
    <name type="scientific">Streptomyces carpinensis</name>
    <dbReference type="NCBI Taxonomy" id="66369"/>
    <lineage>
        <taxon>Bacteria</taxon>
        <taxon>Bacillati</taxon>
        <taxon>Actinomycetota</taxon>
        <taxon>Actinomycetes</taxon>
        <taxon>Kitasatosporales</taxon>
        <taxon>Streptomycetaceae</taxon>
        <taxon>Streptomyces</taxon>
    </lineage>
</organism>
<name>A0ABV1WE86_9ACTN</name>
<dbReference type="GO" id="GO:0005524">
    <property type="term" value="F:ATP binding"/>
    <property type="evidence" value="ECO:0007669"/>
    <property type="project" value="UniProtKB-KW"/>
</dbReference>
<evidence type="ECO:0000313" key="3">
    <source>
        <dbReference type="EMBL" id="MER6982476.1"/>
    </source>
</evidence>